<comment type="caution">
    <text evidence="2">The sequence shown here is derived from an EMBL/GenBank/DDBJ whole genome shotgun (WGS) entry which is preliminary data.</text>
</comment>
<organism evidence="2 3">
    <name type="scientific">Volvox africanus</name>
    <dbReference type="NCBI Taxonomy" id="51714"/>
    <lineage>
        <taxon>Eukaryota</taxon>
        <taxon>Viridiplantae</taxon>
        <taxon>Chlorophyta</taxon>
        <taxon>core chlorophytes</taxon>
        <taxon>Chlorophyceae</taxon>
        <taxon>CS clade</taxon>
        <taxon>Chlamydomonadales</taxon>
        <taxon>Volvocaceae</taxon>
        <taxon>Volvox</taxon>
    </lineage>
</organism>
<feature type="compositionally biased region" description="Low complexity" evidence="1">
    <location>
        <begin position="111"/>
        <end position="121"/>
    </location>
</feature>
<accession>A0A8J4B0Y9</accession>
<keyword evidence="3" id="KW-1185">Reference proteome</keyword>
<proteinExistence type="predicted"/>
<gene>
    <name evidence="2" type="ORF">Vafri_7780</name>
</gene>
<feature type="region of interest" description="Disordered" evidence="1">
    <location>
        <begin position="98"/>
        <end position="131"/>
    </location>
</feature>
<reference evidence="2" key="1">
    <citation type="journal article" date="2021" name="Proc. Natl. Acad. Sci. U.S.A.">
        <title>Three genomes in the algal genus Volvox reveal the fate of a haploid sex-determining region after a transition to homothallism.</title>
        <authorList>
            <person name="Yamamoto K."/>
            <person name="Hamaji T."/>
            <person name="Kawai-Toyooka H."/>
            <person name="Matsuzaki R."/>
            <person name="Takahashi F."/>
            <person name="Nishimura Y."/>
            <person name="Kawachi M."/>
            <person name="Noguchi H."/>
            <person name="Minakuchi Y."/>
            <person name="Umen J.G."/>
            <person name="Toyoda A."/>
            <person name="Nozaki H."/>
        </authorList>
    </citation>
    <scope>NUCLEOTIDE SEQUENCE</scope>
    <source>
        <strain evidence="2">NIES-3780</strain>
    </source>
</reference>
<evidence type="ECO:0000256" key="1">
    <source>
        <dbReference type="SAM" id="MobiDB-lite"/>
    </source>
</evidence>
<dbReference type="AlphaFoldDB" id="A0A8J4B0Y9"/>
<evidence type="ECO:0000313" key="2">
    <source>
        <dbReference type="EMBL" id="GIL51870.1"/>
    </source>
</evidence>
<feature type="compositionally biased region" description="Basic and acidic residues" evidence="1">
    <location>
        <begin position="122"/>
        <end position="131"/>
    </location>
</feature>
<protein>
    <submittedName>
        <fullName evidence="2">Uncharacterized protein</fullName>
    </submittedName>
</protein>
<feature type="non-terminal residue" evidence="2">
    <location>
        <position position="1"/>
    </location>
</feature>
<sequence length="285" mass="30685">PVRWLVGWAIASSSASRNLPLPKHLSSLVRCWFVHHTLPLTCLSPFVFVFSPPPPSSFIRRPLPLPFPPPATRRPLLRRIWWPLEELALATRTQLSGHLKPHLDPRGSGSGSDSSGVSRSGSSRDMEGPGRREGAAAWEFSIFPPSVTGIGTTDKYVAPPRRLSGLVLVGAATRLPVVRDYITEVTGLPVRPGVDPEVRIFPLKLYTASFMTNHHGPTPWSSAPVPLLVAATCPSACWLSHLPATTPGPPSPPIASSVPCPATSARVLCRRAHTCNTRDVRGIGG</sequence>
<dbReference type="Proteomes" id="UP000747399">
    <property type="component" value="Unassembled WGS sequence"/>
</dbReference>
<evidence type="ECO:0000313" key="3">
    <source>
        <dbReference type="Proteomes" id="UP000747399"/>
    </source>
</evidence>
<name>A0A8J4B0Y9_9CHLO</name>
<dbReference type="EMBL" id="BNCO01000012">
    <property type="protein sequence ID" value="GIL51870.1"/>
    <property type="molecule type" value="Genomic_DNA"/>
</dbReference>